<dbReference type="HOGENOM" id="CLU_155659_3_0_6"/>
<gene>
    <name evidence="1" type="ORF">TGUWTKB_2570</name>
</gene>
<dbReference type="SUPFAM" id="SSF158997">
    <property type="entry name" value="Trm112p-like"/>
    <property type="match status" value="1"/>
</dbReference>
<organism evidence="1 2">
    <name type="scientific">Candidatus Tachikawaea gelatinosa</name>
    <dbReference type="NCBI Taxonomy" id="1410383"/>
    <lineage>
        <taxon>Bacteria</taxon>
        <taxon>Pseudomonadati</taxon>
        <taxon>Pseudomonadota</taxon>
        <taxon>Gammaproteobacteria</taxon>
        <taxon>Enterobacterales</taxon>
        <taxon>Enterobacteriaceae</taxon>
        <taxon>Candidatus Tachikawaea</taxon>
    </lineage>
</organism>
<protein>
    <submittedName>
        <fullName evidence="1">UPF0434 protein</fullName>
    </submittedName>
</protein>
<accession>A0A090BWF2</accession>
<proteinExistence type="predicted"/>
<name>A0A090BWF2_9ENTR</name>
<reference evidence="1 2" key="2">
    <citation type="journal article" date="2014" name="Curr. Biol.">
        <title>Symbiont-Supplemented Maternal Investment Underpinning Host's Ecological Adaptation.</title>
        <authorList>
            <person name="Kaiwa N."/>
            <person name="Hosokawa T."/>
            <person name="Nikoh N."/>
            <person name="Tanahashi M."/>
            <person name="Moriyama M."/>
            <person name="Meng X.Y."/>
            <person name="Maeda T."/>
            <person name="Yamaguchi K."/>
            <person name="Shigenobu S."/>
            <person name="Ito M."/>
            <person name="Fukatsu T."/>
        </authorList>
    </citation>
    <scope>NUCLEOTIDE SEQUENCE [LARGE SCALE GENOMIC DNA]</scope>
    <source>
        <strain evidence="1 2">UwTKB</strain>
    </source>
</reference>
<dbReference type="Proteomes" id="UP000031627">
    <property type="component" value="Chromosome"/>
</dbReference>
<evidence type="ECO:0000313" key="2">
    <source>
        <dbReference type="Proteomes" id="UP000031627"/>
    </source>
</evidence>
<dbReference type="KEGG" id="sbw:TGUWTKB_2570"/>
<keyword evidence="2" id="KW-1185">Reference proteome</keyword>
<dbReference type="STRING" id="1410383.TGUWTKB_2570"/>
<dbReference type="AlphaFoldDB" id="A0A090BWF2"/>
<sequence>MNRFFLNFLSCPVCQGQLLLYKREFLICHKEQLVYPICSKIPILLKSEAINILEK</sequence>
<dbReference type="RefSeq" id="WP_148310633.1">
    <property type="nucleotide sequence ID" value="NZ_AP014521.1"/>
</dbReference>
<dbReference type="InterPro" id="IPR005651">
    <property type="entry name" value="Trm112-like"/>
</dbReference>
<dbReference type="Pfam" id="PF03966">
    <property type="entry name" value="Trm112p"/>
    <property type="match status" value="1"/>
</dbReference>
<dbReference type="Gene3D" id="2.20.25.10">
    <property type="match status" value="1"/>
</dbReference>
<reference evidence="2" key="1">
    <citation type="submission" date="2013-11" db="EMBL/GenBank/DDBJ databases">
        <title>Symbiont-containing voluminous jelly as an extraordinary maternal gift for overwintering insect nymphs.</title>
        <authorList>
            <person name="Kaiwa N."/>
            <person name="Hosokawa T."/>
            <person name="Nikoh N."/>
            <person name="Meng X.Y."/>
            <person name="Tanahashi M."/>
            <person name="Moriyama M."/>
            <person name="Maeda T."/>
            <person name="Yamaguchi K."/>
            <person name="Shigenobu S."/>
            <person name="Ito M."/>
            <person name="Fukatsu T."/>
        </authorList>
    </citation>
    <scope>NUCLEOTIDE SEQUENCE [LARGE SCALE GENOMIC DNA]</scope>
    <source>
        <strain evidence="2">UwTKB</strain>
    </source>
</reference>
<dbReference type="EMBL" id="AP014521">
    <property type="protein sequence ID" value="BAP58501.1"/>
    <property type="molecule type" value="Genomic_DNA"/>
</dbReference>
<evidence type="ECO:0000313" key="1">
    <source>
        <dbReference type="EMBL" id="BAP58501.1"/>
    </source>
</evidence>